<dbReference type="AlphaFoldDB" id="A0A438BNB1"/>
<name>A0A438BNB1_VITVI</name>
<dbReference type="GO" id="GO:0046983">
    <property type="term" value="F:protein dimerization activity"/>
    <property type="evidence" value="ECO:0007669"/>
    <property type="project" value="InterPro"/>
</dbReference>
<reference evidence="4 5" key="1">
    <citation type="journal article" date="2018" name="PLoS Genet.">
        <title>Population sequencing reveals clonal diversity and ancestral inbreeding in the grapevine cultivar Chardonnay.</title>
        <authorList>
            <person name="Roach M.J."/>
            <person name="Johnson D.L."/>
            <person name="Bohlmann J."/>
            <person name="van Vuuren H.J."/>
            <person name="Jones S.J."/>
            <person name="Pretorius I.S."/>
            <person name="Schmidt S.A."/>
            <person name="Borneman A.R."/>
        </authorList>
    </citation>
    <scope>NUCLEOTIDE SEQUENCE [LARGE SCALE GENOMIC DNA]</scope>
    <source>
        <strain evidence="5">cv. Chardonnay</strain>
        <tissue evidence="4">Leaf</tissue>
    </source>
</reference>
<evidence type="ECO:0000256" key="1">
    <source>
        <dbReference type="SAM" id="MobiDB-lite"/>
    </source>
</evidence>
<dbReference type="Pfam" id="PF04937">
    <property type="entry name" value="DUF659"/>
    <property type="match status" value="1"/>
</dbReference>
<dbReference type="SUPFAM" id="SSF53098">
    <property type="entry name" value="Ribonuclease H-like"/>
    <property type="match status" value="1"/>
</dbReference>
<evidence type="ECO:0000259" key="2">
    <source>
        <dbReference type="Pfam" id="PF04937"/>
    </source>
</evidence>
<accession>A0A438BNB1</accession>
<dbReference type="InterPro" id="IPR008906">
    <property type="entry name" value="HATC_C_dom"/>
</dbReference>
<dbReference type="Pfam" id="PF05699">
    <property type="entry name" value="Dimer_Tnp_hAT"/>
    <property type="match status" value="1"/>
</dbReference>
<evidence type="ECO:0000259" key="3">
    <source>
        <dbReference type="Pfam" id="PF05699"/>
    </source>
</evidence>
<protein>
    <recommendedName>
        <fullName evidence="6">HAT C-terminal dimerisation domain-containing protein</fullName>
    </recommendedName>
</protein>
<evidence type="ECO:0000313" key="5">
    <source>
        <dbReference type="Proteomes" id="UP000288805"/>
    </source>
</evidence>
<gene>
    <name evidence="4" type="ORF">CK203_116428</name>
</gene>
<dbReference type="Proteomes" id="UP000288805">
    <property type="component" value="Unassembled WGS sequence"/>
</dbReference>
<comment type="caution">
    <text evidence="4">The sequence shown here is derived from an EMBL/GenBank/DDBJ whole genome shotgun (WGS) entry which is preliminary data.</text>
</comment>
<evidence type="ECO:0008006" key="6">
    <source>
        <dbReference type="Google" id="ProtNLM"/>
    </source>
</evidence>
<feature type="domain" description="HAT C-terminal dimerisation" evidence="3">
    <location>
        <begin position="197"/>
        <end position="264"/>
    </location>
</feature>
<feature type="domain" description="DUF659" evidence="2">
    <location>
        <begin position="25"/>
        <end position="79"/>
    </location>
</feature>
<evidence type="ECO:0000313" key="4">
    <source>
        <dbReference type="EMBL" id="RVW12360.1"/>
    </source>
</evidence>
<dbReference type="PANTHER" id="PTHR32166:SF122">
    <property type="entry name" value="OS09G0499600 PROTEIN"/>
    <property type="match status" value="1"/>
</dbReference>
<organism evidence="4 5">
    <name type="scientific">Vitis vinifera</name>
    <name type="common">Grape</name>
    <dbReference type="NCBI Taxonomy" id="29760"/>
    <lineage>
        <taxon>Eukaryota</taxon>
        <taxon>Viridiplantae</taxon>
        <taxon>Streptophyta</taxon>
        <taxon>Embryophyta</taxon>
        <taxon>Tracheophyta</taxon>
        <taxon>Spermatophyta</taxon>
        <taxon>Magnoliopsida</taxon>
        <taxon>eudicotyledons</taxon>
        <taxon>Gunneridae</taxon>
        <taxon>Pentapetalae</taxon>
        <taxon>rosids</taxon>
        <taxon>Vitales</taxon>
        <taxon>Vitaceae</taxon>
        <taxon>Viteae</taxon>
        <taxon>Vitis</taxon>
    </lineage>
</organism>
<feature type="region of interest" description="Disordered" evidence="1">
    <location>
        <begin position="369"/>
        <end position="394"/>
    </location>
</feature>
<feature type="compositionally biased region" description="Basic and acidic residues" evidence="1">
    <location>
        <begin position="377"/>
        <end position="386"/>
    </location>
</feature>
<dbReference type="PANTHER" id="PTHR32166">
    <property type="entry name" value="OSJNBA0013A04.12 PROTEIN"/>
    <property type="match status" value="1"/>
</dbReference>
<dbReference type="InterPro" id="IPR007021">
    <property type="entry name" value="DUF659"/>
</dbReference>
<dbReference type="EMBL" id="QGNW01002709">
    <property type="protein sequence ID" value="RVW12360.1"/>
    <property type="molecule type" value="Genomic_DNA"/>
</dbReference>
<dbReference type="InterPro" id="IPR012337">
    <property type="entry name" value="RNaseH-like_sf"/>
</dbReference>
<sequence length="476" mass="54930">MKNLFKCGAIKETMGRLISMGIEPPSPYEIKHKYLDMEYKDMEAYVNIQREKWKTYGCTIMSDGWTRPMKLSIINFMMRKVCGGDIVRPGATRFATNYIALDNLLKKKVNLKKVFISDEWAQHNLNRWDRTLKHPLHATAFFLNPRFQYKRGVGIDPDLLQVVHEVFAKLDPTSKIILFRDAKKGFGDRAAIASRLEMVPAEWWFMYGNHTPTLRRLAIKVLSQTASSSACERNWSTFALIHTKQRNRLAYLMLQQLVFCYYNMKLKICDMEAEHDKVAEKDYLDLLDIATEVGEEEDNQLFQWVRPLHLDDEDGNPAHELPHMSEKQVLTLIECYPKKFILIVSAKTREIHFDKEFLSRQSLLDLLLTPQGTNDGSDPRNDEGDVRQQQQQSGQPLAFTCEDDFTHCTQDEDHGSRRAGLGVGAIGKPYRGRQRRMMPYNEDSLSASFESMSVETQFSDSSNKANIYAPYAMSYG</sequence>
<proteinExistence type="predicted"/>